<reference evidence="2" key="1">
    <citation type="submission" date="2016-10" db="EMBL/GenBank/DDBJ databases">
        <title>Comparative genomics uncovers the prolific and rare metabolic potential of the cyanobacterial genus Moorea.</title>
        <authorList>
            <person name="Leao T."/>
            <person name="Castelao G."/>
            <person name="Korobeynikov A."/>
            <person name="Monroe E.A."/>
            <person name="Podell S."/>
            <person name="Glukhov E."/>
            <person name="Allen E."/>
            <person name="Gerwick W.H."/>
            <person name="Gerwick L."/>
        </authorList>
    </citation>
    <scope>NUCLEOTIDE SEQUENCE [LARGE SCALE GENOMIC DNA]</scope>
    <source>
        <strain evidence="2">JHB</strain>
    </source>
</reference>
<organism evidence="1 2">
    <name type="scientific">Moorena producens (strain JHB)</name>
    <dbReference type="NCBI Taxonomy" id="1454205"/>
    <lineage>
        <taxon>Bacteria</taxon>
        <taxon>Bacillati</taxon>
        <taxon>Cyanobacteriota</taxon>
        <taxon>Cyanophyceae</taxon>
        <taxon>Coleofasciculales</taxon>
        <taxon>Coleofasciculaceae</taxon>
        <taxon>Moorena</taxon>
    </lineage>
</organism>
<dbReference type="AlphaFoldDB" id="A0A1D9G9I2"/>
<dbReference type="EMBL" id="CP017708">
    <property type="protein sequence ID" value="AOY84221.1"/>
    <property type="molecule type" value="Genomic_DNA"/>
</dbReference>
<dbReference type="Proteomes" id="UP000176944">
    <property type="component" value="Chromosome"/>
</dbReference>
<gene>
    <name evidence="1" type="ORF">BJP36_34130</name>
</gene>
<accession>A0A1D9G9I2</accession>
<proteinExistence type="predicted"/>
<evidence type="ECO:0000313" key="2">
    <source>
        <dbReference type="Proteomes" id="UP000176944"/>
    </source>
</evidence>
<name>A0A1D9G9I2_MOOP1</name>
<protein>
    <submittedName>
        <fullName evidence="1">Uncharacterized protein</fullName>
    </submittedName>
</protein>
<sequence length="68" mass="7644">MLGSLKLTNYLAHPTGSDFLVGKIPRVFPTADLCSPFAHPTDLTFWWAKFLEFSLQLICAHLLPTLQI</sequence>
<evidence type="ECO:0000313" key="1">
    <source>
        <dbReference type="EMBL" id="AOY84221.1"/>
    </source>
</evidence>